<dbReference type="GO" id="GO:0005737">
    <property type="term" value="C:cytoplasm"/>
    <property type="evidence" value="ECO:0007669"/>
    <property type="project" value="TreeGrafter"/>
</dbReference>
<proteinExistence type="predicted"/>
<evidence type="ECO:0000259" key="1">
    <source>
        <dbReference type="Pfam" id="PF10354"/>
    </source>
</evidence>
<accession>A0A9P4NF50</accession>
<dbReference type="Pfam" id="PF10354">
    <property type="entry name" value="BMT5-like"/>
    <property type="match status" value="1"/>
</dbReference>
<feature type="non-terminal residue" evidence="2">
    <location>
        <position position="223"/>
    </location>
</feature>
<dbReference type="OrthoDB" id="273345at2759"/>
<name>A0A9P4NF50_9PEZI</name>
<organism evidence="2 3">
    <name type="scientific">Tothia fuscella</name>
    <dbReference type="NCBI Taxonomy" id="1048955"/>
    <lineage>
        <taxon>Eukaryota</taxon>
        <taxon>Fungi</taxon>
        <taxon>Dikarya</taxon>
        <taxon>Ascomycota</taxon>
        <taxon>Pezizomycotina</taxon>
        <taxon>Dothideomycetes</taxon>
        <taxon>Pleosporomycetidae</taxon>
        <taxon>Venturiales</taxon>
        <taxon>Cylindrosympodiaceae</taxon>
        <taxon>Tothia</taxon>
    </lineage>
</organism>
<dbReference type="AlphaFoldDB" id="A0A9P4NF50"/>
<evidence type="ECO:0000313" key="3">
    <source>
        <dbReference type="Proteomes" id="UP000800235"/>
    </source>
</evidence>
<dbReference type="GO" id="GO:0070042">
    <property type="term" value="F:rRNA (uridine-N3-)-methyltransferase activity"/>
    <property type="evidence" value="ECO:0007669"/>
    <property type="project" value="InterPro"/>
</dbReference>
<sequence>NTKAKTKQIHIQHNKPIIPFPVHFPTLLLGEGDLSFTASLILDHGCANITATTFDTKEQLLEKYPHASENIKIIEEEGQGLFFGVDATKLGGSVSGKGVRNRGPYRRIVFNFPHTGGVSKDVNRQVRGNQELLAAFFKEVEEGEDTSSSTLVTLFEGEPYTLWNIRDLARHCGLVVKRSFKFKSEAYPLYKHGRTVGVIKNKNGEVSESAWKGEGRPARTYEF</sequence>
<feature type="domain" description="25S rRNA (uridine-N(3))-methyltransferase BMT5-like" evidence="1">
    <location>
        <begin position="27"/>
        <end position="193"/>
    </location>
</feature>
<protein>
    <recommendedName>
        <fullName evidence="1">25S rRNA (uridine-N(3))-methyltransferase BMT5-like domain-containing protein</fullName>
    </recommendedName>
</protein>
<dbReference type="GO" id="GO:0070475">
    <property type="term" value="P:rRNA base methylation"/>
    <property type="evidence" value="ECO:0007669"/>
    <property type="project" value="InterPro"/>
</dbReference>
<keyword evidence="3" id="KW-1185">Reference proteome</keyword>
<dbReference type="PANTHER" id="PTHR11538:SF26">
    <property type="entry name" value="FERREDOXIN-FOLD ANTICODON-BINDING DOMAIN-CONTAINING PROTEIN 1"/>
    <property type="match status" value="1"/>
</dbReference>
<gene>
    <name evidence="2" type="ORF">EJ08DRAFT_572444</name>
</gene>
<dbReference type="PANTHER" id="PTHR11538">
    <property type="entry name" value="PHENYLALANYL-TRNA SYNTHETASE"/>
    <property type="match status" value="1"/>
</dbReference>
<dbReference type="EMBL" id="MU007126">
    <property type="protein sequence ID" value="KAF2418669.1"/>
    <property type="molecule type" value="Genomic_DNA"/>
</dbReference>
<dbReference type="InterPro" id="IPR019446">
    <property type="entry name" value="BMT5-like"/>
</dbReference>
<comment type="caution">
    <text evidence="2">The sequence shown here is derived from an EMBL/GenBank/DDBJ whole genome shotgun (WGS) entry which is preliminary data.</text>
</comment>
<reference evidence="2" key="1">
    <citation type="journal article" date="2020" name="Stud. Mycol.">
        <title>101 Dothideomycetes genomes: a test case for predicting lifestyles and emergence of pathogens.</title>
        <authorList>
            <person name="Haridas S."/>
            <person name="Albert R."/>
            <person name="Binder M."/>
            <person name="Bloem J."/>
            <person name="Labutti K."/>
            <person name="Salamov A."/>
            <person name="Andreopoulos B."/>
            <person name="Baker S."/>
            <person name="Barry K."/>
            <person name="Bills G."/>
            <person name="Bluhm B."/>
            <person name="Cannon C."/>
            <person name="Castanera R."/>
            <person name="Culley D."/>
            <person name="Daum C."/>
            <person name="Ezra D."/>
            <person name="Gonzalez J."/>
            <person name="Henrissat B."/>
            <person name="Kuo A."/>
            <person name="Liang C."/>
            <person name="Lipzen A."/>
            <person name="Lutzoni F."/>
            <person name="Magnuson J."/>
            <person name="Mondo S."/>
            <person name="Nolan M."/>
            <person name="Ohm R."/>
            <person name="Pangilinan J."/>
            <person name="Park H.-J."/>
            <person name="Ramirez L."/>
            <person name="Alfaro M."/>
            <person name="Sun H."/>
            <person name="Tritt A."/>
            <person name="Yoshinaga Y."/>
            <person name="Zwiers L.-H."/>
            <person name="Turgeon B."/>
            <person name="Goodwin S."/>
            <person name="Spatafora J."/>
            <person name="Crous P."/>
            <person name="Grigoriev I."/>
        </authorList>
    </citation>
    <scope>NUCLEOTIDE SEQUENCE</scope>
    <source>
        <strain evidence="2">CBS 130266</strain>
    </source>
</reference>
<dbReference type="Proteomes" id="UP000800235">
    <property type="component" value="Unassembled WGS sequence"/>
</dbReference>
<feature type="non-terminal residue" evidence="2">
    <location>
        <position position="1"/>
    </location>
</feature>
<evidence type="ECO:0000313" key="2">
    <source>
        <dbReference type="EMBL" id="KAF2418669.1"/>
    </source>
</evidence>